<evidence type="ECO:0000313" key="2">
    <source>
        <dbReference type="Proteomes" id="UP000468388"/>
    </source>
</evidence>
<organism evidence="1 2">
    <name type="scientific">Chitinophaga oryziterrae</name>
    <dbReference type="NCBI Taxonomy" id="1031224"/>
    <lineage>
        <taxon>Bacteria</taxon>
        <taxon>Pseudomonadati</taxon>
        <taxon>Bacteroidota</taxon>
        <taxon>Chitinophagia</taxon>
        <taxon>Chitinophagales</taxon>
        <taxon>Chitinophagaceae</taxon>
        <taxon>Chitinophaga</taxon>
    </lineage>
</organism>
<dbReference type="SUPFAM" id="SSF56935">
    <property type="entry name" value="Porins"/>
    <property type="match status" value="1"/>
</dbReference>
<dbReference type="EMBL" id="WRXO01000002">
    <property type="protein sequence ID" value="MVT40878.1"/>
    <property type="molecule type" value="Genomic_DNA"/>
</dbReference>
<name>A0A6N8J8N6_9BACT</name>
<protein>
    <recommendedName>
        <fullName evidence="3">Outer membrane beta-barrel protein</fullName>
    </recommendedName>
</protein>
<proteinExistence type="predicted"/>
<dbReference type="OrthoDB" id="1491239at2"/>
<dbReference type="AlphaFoldDB" id="A0A6N8J8N6"/>
<evidence type="ECO:0000313" key="1">
    <source>
        <dbReference type="EMBL" id="MVT40878.1"/>
    </source>
</evidence>
<keyword evidence="2" id="KW-1185">Reference proteome</keyword>
<dbReference type="Gene3D" id="2.40.160.60">
    <property type="entry name" value="Outer membrane protein transport protein (OMPP1/FadL/TodX)"/>
    <property type="match status" value="1"/>
</dbReference>
<gene>
    <name evidence="1" type="ORF">GO495_09835</name>
</gene>
<dbReference type="RefSeq" id="WP_157299510.1">
    <property type="nucleotide sequence ID" value="NZ_BAAAZB010000010.1"/>
</dbReference>
<reference evidence="1 2" key="1">
    <citation type="submission" date="2019-12" db="EMBL/GenBank/DDBJ databases">
        <title>The draft genomic sequence of strain Chitinophaga oryziterrae JCM 16595.</title>
        <authorList>
            <person name="Zhang X."/>
        </authorList>
    </citation>
    <scope>NUCLEOTIDE SEQUENCE [LARGE SCALE GENOMIC DNA]</scope>
    <source>
        <strain evidence="1 2">JCM 16595</strain>
    </source>
</reference>
<comment type="caution">
    <text evidence="1">The sequence shown here is derived from an EMBL/GenBank/DDBJ whole genome shotgun (WGS) entry which is preliminary data.</text>
</comment>
<dbReference type="Proteomes" id="UP000468388">
    <property type="component" value="Unassembled WGS sequence"/>
</dbReference>
<accession>A0A6N8J8N6</accession>
<evidence type="ECO:0008006" key="3">
    <source>
        <dbReference type="Google" id="ProtNLM"/>
    </source>
</evidence>
<sequence length="414" mass="45617">MKRIKQYTTGLCVGGLILLSGKDAVAQKGINSLYSAYGIGDVEQHDYSRNFGVGSTGIARRSDFFLNELNPASYSAIPRQHFMFDVSLRAQSITYKDAGSLNQTAGDVIIKRLALGFKASNRWGISAGFSPYSTVDYKLLSTTFIDTSPLVTTTEGTGGINKAYISNAVKLTKNFSVGVSSNFLFGPINTTSNVGGDTVSTRTERYAFNMNFTTGVQYSGKIGKKWLLGLGGTYRFKTNMNYQNKLYILNSSSTVLFTDNDLARTKIKLPEQIGGGFSLSNGTITWLADYRTEKWGSAGNKTTNYNLVNSDRYSTGLEYSFKRTYYNQQVEGIIAQAGFSYYNSNLVVKNNQIRDVAGTAGISIPSRSGALRYYIGVEVGQRGTTSGGLIKETYVNGVFHFSLRDIWFIRRTYE</sequence>